<gene>
    <name evidence="3" type="ORF">OIK42_03770</name>
</gene>
<dbReference type="Proteomes" id="UP001218788">
    <property type="component" value="Unassembled WGS sequence"/>
</dbReference>
<keyword evidence="1" id="KW-0732">Signal</keyword>
<evidence type="ECO:0000256" key="1">
    <source>
        <dbReference type="SAM" id="SignalP"/>
    </source>
</evidence>
<evidence type="ECO:0000313" key="3">
    <source>
        <dbReference type="EMBL" id="MDC8829877.1"/>
    </source>
</evidence>
<name>A0ABT5KZ00_9ALTE</name>
<keyword evidence="4" id="KW-1185">Reference proteome</keyword>
<dbReference type="InterPro" id="IPR013424">
    <property type="entry name" value="Ice-binding_C"/>
</dbReference>
<organism evidence="3 4">
    <name type="scientific">Alteromonas gilva</name>
    <dbReference type="NCBI Taxonomy" id="2987522"/>
    <lineage>
        <taxon>Bacteria</taxon>
        <taxon>Pseudomonadati</taxon>
        <taxon>Pseudomonadota</taxon>
        <taxon>Gammaproteobacteria</taxon>
        <taxon>Alteromonadales</taxon>
        <taxon>Alteromonadaceae</taxon>
        <taxon>Alteromonas/Salinimonas group</taxon>
        <taxon>Alteromonas</taxon>
    </lineage>
</organism>
<sequence>MLKKLLVSVCALAFCHNASAALVSYNGYTLNESTNIVTGGGLQWLQWDLTIGQSVDDALAIYASQGWTIATNVQMAALFNTFVFGANTALYNGSINPANVPVTNGVWDTDENTTQYTYNRDGATIATDPEKQFVALFGQTYLNFPTATQASNPYEYSAAWFGIDQDGDGFHNVARVSDEYLRTGQTVANRGLTRLANDSILAEDIGNQTGVALVRAANVPEPAGILLFALGILGLRAVRGKRRTA</sequence>
<protein>
    <submittedName>
        <fullName evidence="3">PEP-CTERM sorting domain-containing protein</fullName>
    </submittedName>
</protein>
<reference evidence="3 4" key="1">
    <citation type="submission" date="2022-10" db="EMBL/GenBank/DDBJ databases">
        <title>Alteromonas sp. chi3 Genome sequencing.</title>
        <authorList>
            <person name="Park S."/>
        </authorList>
    </citation>
    <scope>NUCLEOTIDE SEQUENCE [LARGE SCALE GENOMIC DNA]</scope>
    <source>
        <strain evidence="4">chi3</strain>
    </source>
</reference>
<dbReference type="EMBL" id="JAQQXP010000001">
    <property type="protein sequence ID" value="MDC8829877.1"/>
    <property type="molecule type" value="Genomic_DNA"/>
</dbReference>
<proteinExistence type="predicted"/>
<dbReference type="RefSeq" id="WP_273638450.1">
    <property type="nucleotide sequence ID" value="NZ_JAQQXP010000001.1"/>
</dbReference>
<dbReference type="Pfam" id="PF07589">
    <property type="entry name" value="PEP-CTERM"/>
    <property type="match status" value="1"/>
</dbReference>
<evidence type="ECO:0000313" key="4">
    <source>
        <dbReference type="Proteomes" id="UP001218788"/>
    </source>
</evidence>
<feature type="signal peptide" evidence="1">
    <location>
        <begin position="1"/>
        <end position="20"/>
    </location>
</feature>
<feature type="chain" id="PRO_5047412609" evidence="1">
    <location>
        <begin position="21"/>
        <end position="245"/>
    </location>
</feature>
<comment type="caution">
    <text evidence="3">The sequence shown here is derived from an EMBL/GenBank/DDBJ whole genome shotgun (WGS) entry which is preliminary data.</text>
</comment>
<evidence type="ECO:0000259" key="2">
    <source>
        <dbReference type="Pfam" id="PF07589"/>
    </source>
</evidence>
<dbReference type="NCBIfam" id="TIGR02595">
    <property type="entry name" value="PEP_CTERM"/>
    <property type="match status" value="1"/>
</dbReference>
<accession>A0ABT5KZ00</accession>
<feature type="domain" description="Ice-binding protein C-terminal" evidence="2">
    <location>
        <begin position="219"/>
        <end position="242"/>
    </location>
</feature>